<protein>
    <submittedName>
        <fullName evidence="1">Nuclear pore complex protein NUP96</fullName>
    </submittedName>
</protein>
<name>A0ACC0I4F7_9ERIC</name>
<comment type="caution">
    <text evidence="1">The sequence shown here is derived from an EMBL/GenBank/DDBJ whole genome shotgun (WGS) entry which is preliminary data.</text>
</comment>
<organism evidence="1 2">
    <name type="scientific">Camellia lanceoleosa</name>
    <dbReference type="NCBI Taxonomy" id="1840588"/>
    <lineage>
        <taxon>Eukaryota</taxon>
        <taxon>Viridiplantae</taxon>
        <taxon>Streptophyta</taxon>
        <taxon>Embryophyta</taxon>
        <taxon>Tracheophyta</taxon>
        <taxon>Spermatophyta</taxon>
        <taxon>Magnoliopsida</taxon>
        <taxon>eudicotyledons</taxon>
        <taxon>Gunneridae</taxon>
        <taxon>Pentapetalae</taxon>
        <taxon>asterids</taxon>
        <taxon>Ericales</taxon>
        <taxon>Theaceae</taxon>
        <taxon>Camellia</taxon>
    </lineage>
</organism>
<proteinExistence type="predicted"/>
<dbReference type="EMBL" id="CM045759">
    <property type="protein sequence ID" value="KAI8020549.1"/>
    <property type="molecule type" value="Genomic_DNA"/>
</dbReference>
<reference evidence="1 2" key="1">
    <citation type="journal article" date="2022" name="Plant J.">
        <title>Chromosome-level genome of Camellia lanceoleosa provides a valuable resource for understanding genome evolution and self-incompatibility.</title>
        <authorList>
            <person name="Gong W."/>
            <person name="Xiao S."/>
            <person name="Wang L."/>
            <person name="Liao Z."/>
            <person name="Chang Y."/>
            <person name="Mo W."/>
            <person name="Hu G."/>
            <person name="Li W."/>
            <person name="Zhao G."/>
            <person name="Zhu H."/>
            <person name="Hu X."/>
            <person name="Ji K."/>
            <person name="Xiang X."/>
            <person name="Song Q."/>
            <person name="Yuan D."/>
            <person name="Jin S."/>
            <person name="Zhang L."/>
        </authorList>
    </citation>
    <scope>NUCLEOTIDE SEQUENCE [LARGE SCALE GENOMIC DNA]</scope>
    <source>
        <strain evidence="1">SQ_2022a</strain>
    </source>
</reference>
<sequence>MDFDVGSFDSQLVRQSQLKKRRISLNNVGSSSSCQVLSKINACLPTLRSSDYFMEPCLSELVTRELIDPGYCCRVKDFTVGRLGYGRVKFIGETDVRWLDLDQIIKFSRHEVVVYEEEDAKPVVGQGLNKAAEVTLTLQIRTSTDFGEGQLREVARKLRHCTERQGACFISFDPSNGEWKFLVHHFSRFGLTEDDEEDITMDDATRSTRSLGDEWWRGF</sequence>
<keyword evidence="2" id="KW-1185">Reference proteome</keyword>
<evidence type="ECO:0000313" key="2">
    <source>
        <dbReference type="Proteomes" id="UP001060215"/>
    </source>
</evidence>
<evidence type="ECO:0000313" key="1">
    <source>
        <dbReference type="EMBL" id="KAI8020549.1"/>
    </source>
</evidence>
<dbReference type="Proteomes" id="UP001060215">
    <property type="component" value="Chromosome 2"/>
</dbReference>
<accession>A0ACC0I4F7</accession>
<gene>
    <name evidence="1" type="ORF">LOK49_LG04G02449</name>
</gene>